<dbReference type="Proteomes" id="UP000000238">
    <property type="component" value="Chromosome"/>
</dbReference>
<sequence>MPSDLISYDEWMKRTAATGKPRSRLLKQLDSHIKSYEMFGGGAERWYLNQKLEEWKKSKGPNGEWRNSVRNRHGAIEELSKKMAGQGPELNDLKKVYQRDLDHARLGAVYLWSHTHLHDTLISAFAAGAINIASAGMRMHSEILTSNGHTAAAQSLTSKRVNMGYVMLPGQKIIEAVEGSGYLAETGASRNVFMKALHWIEDYCRKLIDALKSKFKDKVSLSMTAIKTVIKAIVVKFASSAAPYVAGSMDVFKGLVNTTDHAVTAVTTWWRGRGVKVLEGHPQVICDALRMQMCKGMGAGLYDALKGAFSASTFIIGGITGAVMNLVFTCLETVTLFILRLREIAHIRHFCKEARSHWNVYISSGKTRGVHQNPIRFKDWFEGYVDKSALIAAFTLNSGICGDKMHFLNMFRDNGYVISQYEFDRGVKYVDTLKTFAAEYIGKQSYLFHSSDKMVNGLLDNAKNFTNGEHGKFREILLKVANA</sequence>
<organism evidence="1 2">
    <name type="scientific">Hahella chejuensis (strain KCTC 2396)</name>
    <dbReference type="NCBI Taxonomy" id="349521"/>
    <lineage>
        <taxon>Bacteria</taxon>
        <taxon>Pseudomonadati</taxon>
        <taxon>Pseudomonadota</taxon>
        <taxon>Gammaproteobacteria</taxon>
        <taxon>Oceanospirillales</taxon>
        <taxon>Hahellaceae</taxon>
        <taxon>Hahella</taxon>
    </lineage>
</organism>
<evidence type="ECO:0000313" key="2">
    <source>
        <dbReference type="Proteomes" id="UP000000238"/>
    </source>
</evidence>
<accession>Q2S8A1</accession>
<reference evidence="1 2" key="1">
    <citation type="journal article" date="2005" name="Nucleic Acids Res.">
        <title>Genomic blueprint of Hahella chejuensis, a marine microbe producing an algicidal agent.</title>
        <authorList>
            <person name="Jeong H."/>
            <person name="Yim J.H."/>
            <person name="Lee C."/>
            <person name="Choi S.-H."/>
            <person name="Park Y.K."/>
            <person name="Yoon S.H."/>
            <person name="Hur C.-G."/>
            <person name="Kang H.-Y."/>
            <person name="Kim D."/>
            <person name="Lee H.H."/>
            <person name="Park K.H."/>
            <person name="Park S.-H."/>
            <person name="Park H.-S."/>
            <person name="Lee H.K."/>
            <person name="Oh T.K."/>
            <person name="Kim J.F."/>
        </authorList>
    </citation>
    <scope>NUCLEOTIDE SEQUENCE [LARGE SCALE GENOMIC DNA]</scope>
    <source>
        <strain evidence="1 2">KCTC 2396</strain>
    </source>
</reference>
<dbReference type="RefSeq" id="WP_011400175.1">
    <property type="nucleotide sequence ID" value="NC_007645.1"/>
</dbReference>
<name>Q2S8A1_HAHCH</name>
<proteinExistence type="predicted"/>
<dbReference type="OrthoDB" id="9050632at2"/>
<dbReference type="STRING" id="349521.HCH_06482"/>
<gene>
    <name evidence="1" type="ordered locus">HCH_06482</name>
</gene>
<evidence type="ECO:0000313" key="1">
    <source>
        <dbReference type="EMBL" id="ABC33123.1"/>
    </source>
</evidence>
<dbReference type="KEGG" id="hch:HCH_06482"/>
<dbReference type="EMBL" id="CP000155">
    <property type="protein sequence ID" value="ABC33123.1"/>
    <property type="molecule type" value="Genomic_DNA"/>
</dbReference>
<dbReference type="HOGENOM" id="CLU_541586_0_0_6"/>
<protein>
    <submittedName>
        <fullName evidence="1">Uncharacterized protein</fullName>
    </submittedName>
</protein>
<keyword evidence="2" id="KW-1185">Reference proteome</keyword>
<dbReference type="eggNOG" id="ENOG5030EG2">
    <property type="taxonomic scope" value="Bacteria"/>
</dbReference>
<dbReference type="AlphaFoldDB" id="Q2S8A1"/>